<reference evidence="5" key="1">
    <citation type="submission" date="2018-09" db="EMBL/GenBank/DDBJ databases">
        <title>Yersinia hibernicus sp. nov.</title>
        <authorList>
            <person name="Nguyen S.V."/>
            <person name="Mundanda D.M."/>
            <person name="Anes J."/>
            <person name="Fanning S."/>
        </authorList>
    </citation>
    <scope>NUCLEOTIDE SEQUENCE [LARGE SCALE GENOMIC DNA]</scope>
    <source>
        <strain evidence="5">CFS1934</strain>
        <plasmid evidence="5">pcfs1934</plasmid>
    </source>
</reference>
<feature type="compositionally biased region" description="Basic and acidic residues" evidence="2">
    <location>
        <begin position="14"/>
        <end position="26"/>
    </location>
</feature>
<dbReference type="Gene3D" id="1.10.1710.10">
    <property type="entry name" value="ProQ/FinO domain"/>
    <property type="match status" value="1"/>
</dbReference>
<name>A0ABX5R7T6_9GAMM</name>
<sequence>MSGERKILTLKRQSPPEHQDKTREIPVRSTRKKMMVEATPHRRKKKKTTAPETETAVQLPVPPKPLPELRVREPKRVRPPKPPRTLPYHEAVSLMQGYWPDIFDGQQPRLFKIHIREDLYHDIEQRELPLSRKVLRRCLKSITRSADYLSQIQKDAPRYNLKGIVDGHVNEQEYQFAIEKLNIATTSRGAAWKTDPDGGA</sequence>
<keyword evidence="4" id="KW-0614">Plasmid</keyword>
<proteinExistence type="predicted"/>
<protein>
    <recommendedName>
        <fullName evidence="3">ProQ/FinO domain-containing protein</fullName>
    </recommendedName>
</protein>
<dbReference type="Proteomes" id="UP000288804">
    <property type="component" value="Plasmid pCFS1934"/>
</dbReference>
<organism evidence="4 5">
    <name type="scientific">Yersinia hibernica</name>
    <dbReference type="NCBI Taxonomy" id="2339259"/>
    <lineage>
        <taxon>Bacteria</taxon>
        <taxon>Pseudomonadati</taxon>
        <taxon>Pseudomonadota</taxon>
        <taxon>Gammaproteobacteria</taxon>
        <taxon>Enterobacterales</taxon>
        <taxon>Yersiniaceae</taxon>
        <taxon>Yersinia</taxon>
    </lineage>
</organism>
<dbReference type="EMBL" id="CP032488">
    <property type="protein sequence ID" value="QAX81366.1"/>
    <property type="molecule type" value="Genomic_DNA"/>
</dbReference>
<dbReference type="Pfam" id="PF04352">
    <property type="entry name" value="ProQ"/>
    <property type="match status" value="1"/>
</dbReference>
<accession>A0ABX5R7T6</accession>
<geneLocation type="plasmid" evidence="5">
    <name>pcfs1934</name>
</geneLocation>
<dbReference type="SMART" id="SM00945">
    <property type="entry name" value="ProQ"/>
    <property type="match status" value="1"/>
</dbReference>
<gene>
    <name evidence="4" type="ORF">D5F51_22575</name>
</gene>
<keyword evidence="1" id="KW-0694">RNA-binding</keyword>
<evidence type="ECO:0000256" key="2">
    <source>
        <dbReference type="SAM" id="MobiDB-lite"/>
    </source>
</evidence>
<evidence type="ECO:0000259" key="3">
    <source>
        <dbReference type="SMART" id="SM00945"/>
    </source>
</evidence>
<dbReference type="GeneID" id="61818184"/>
<feature type="domain" description="ProQ/FinO" evidence="3">
    <location>
        <begin position="83"/>
        <end position="197"/>
    </location>
</feature>
<dbReference type="InterPro" id="IPR036442">
    <property type="entry name" value="ProQ/FinO_sf"/>
</dbReference>
<evidence type="ECO:0000313" key="5">
    <source>
        <dbReference type="Proteomes" id="UP000288804"/>
    </source>
</evidence>
<feature type="region of interest" description="Disordered" evidence="2">
    <location>
        <begin position="1"/>
        <end position="68"/>
    </location>
</feature>
<dbReference type="RefSeq" id="WP_019213358.1">
    <property type="nucleotide sequence ID" value="NZ_CABHXI010000052.1"/>
</dbReference>
<dbReference type="InterPro" id="IPR016103">
    <property type="entry name" value="ProQ/FinO"/>
</dbReference>
<evidence type="ECO:0000256" key="1">
    <source>
        <dbReference type="ARBA" id="ARBA00022884"/>
    </source>
</evidence>
<keyword evidence="5" id="KW-1185">Reference proteome</keyword>
<dbReference type="SUPFAM" id="SSF48657">
    <property type="entry name" value="FinO-like"/>
    <property type="match status" value="1"/>
</dbReference>
<evidence type="ECO:0000313" key="4">
    <source>
        <dbReference type="EMBL" id="QAX81366.1"/>
    </source>
</evidence>